<proteinExistence type="predicted"/>
<dbReference type="InterPro" id="IPR000415">
    <property type="entry name" value="Nitroreductase-like"/>
</dbReference>
<dbReference type="Pfam" id="PF00881">
    <property type="entry name" value="Nitroreductase"/>
    <property type="match status" value="1"/>
</dbReference>
<evidence type="ECO:0000313" key="2">
    <source>
        <dbReference type="EMBL" id="HFB55284.1"/>
    </source>
</evidence>
<gene>
    <name evidence="2" type="ORF">ENJ46_05110</name>
</gene>
<dbReference type="GO" id="GO:0016491">
    <property type="term" value="F:oxidoreductase activity"/>
    <property type="evidence" value="ECO:0007669"/>
    <property type="project" value="InterPro"/>
</dbReference>
<protein>
    <submittedName>
        <fullName evidence="2">Twin-arginine translocation pathway signal protein</fullName>
    </submittedName>
</protein>
<dbReference type="NCBIfam" id="NF047509">
    <property type="entry name" value="Rv3131_FMN_oxido"/>
    <property type="match status" value="1"/>
</dbReference>
<dbReference type="Gene3D" id="3.40.109.10">
    <property type="entry name" value="NADH Oxidase"/>
    <property type="match status" value="1"/>
</dbReference>
<sequence>MTRRNFLKIIGGSTLTLAAGGYIWAAPKASSARHPWRMAGQYPDPIRHALSYAILAPNPHNRQPWLVQLISDTEAVLYCDKDRHLDITDPFDRQITIGLGCFLEAFALASAHNGYDSNIDLFPQGAHEHQLDTRPVAHIRLRKTTAQPTPLFAYLTERRTDRTPYSSRQPSQDQLDAILKSSGALATVSADTAHMQDIIQICEAAARVEFLTPYTNEESVSLMRIGRKQIKKNPDGITLEGPAIELLNLTGSISPAALRDQTSTSFKQGLRMYVKAVQTSTGFVWITTPDNSREQQIEAGRAYMRANLQATAQGLSMHPLSQALQEYPEMEEHLGKIHDTLGIQAPHRLQMLARIGYGRSKTQSPRWPLQTRLMDS</sequence>
<reference evidence="2" key="1">
    <citation type="journal article" date="2020" name="mSystems">
        <title>Genome- and Community-Level Interaction Insights into Carbon Utilization and Element Cycling Functions of Hydrothermarchaeota in Hydrothermal Sediment.</title>
        <authorList>
            <person name="Zhou Z."/>
            <person name="Liu Y."/>
            <person name="Xu W."/>
            <person name="Pan J."/>
            <person name="Luo Z.H."/>
            <person name="Li M."/>
        </authorList>
    </citation>
    <scope>NUCLEOTIDE SEQUENCE [LARGE SCALE GENOMIC DNA]</scope>
    <source>
        <strain evidence="2">HyVt-489</strain>
    </source>
</reference>
<dbReference type="InterPro" id="IPR029479">
    <property type="entry name" value="Nitroreductase"/>
</dbReference>
<dbReference type="InterPro" id="IPR006311">
    <property type="entry name" value="TAT_signal"/>
</dbReference>
<dbReference type="AlphaFoldDB" id="A0A7C3C4N3"/>
<name>A0A7C3C4N3_9PROT</name>
<comment type="caution">
    <text evidence="2">The sequence shown here is derived from an EMBL/GenBank/DDBJ whole genome shotgun (WGS) entry which is preliminary data.</text>
</comment>
<dbReference type="SUPFAM" id="SSF55469">
    <property type="entry name" value="FMN-dependent nitroreductase-like"/>
    <property type="match status" value="2"/>
</dbReference>
<dbReference type="Proteomes" id="UP000886042">
    <property type="component" value="Unassembled WGS sequence"/>
</dbReference>
<feature type="domain" description="Nitroreductase" evidence="1">
    <location>
        <begin position="286"/>
        <end position="357"/>
    </location>
</feature>
<evidence type="ECO:0000259" key="1">
    <source>
        <dbReference type="Pfam" id="PF00881"/>
    </source>
</evidence>
<accession>A0A7C3C4N3</accession>
<organism evidence="2">
    <name type="scientific">Hellea balneolensis</name>
    <dbReference type="NCBI Taxonomy" id="287478"/>
    <lineage>
        <taxon>Bacteria</taxon>
        <taxon>Pseudomonadati</taxon>
        <taxon>Pseudomonadota</taxon>
        <taxon>Alphaproteobacteria</taxon>
        <taxon>Maricaulales</taxon>
        <taxon>Robiginitomaculaceae</taxon>
        <taxon>Hellea</taxon>
    </lineage>
</organism>
<dbReference type="EMBL" id="DRMN01000335">
    <property type="protein sequence ID" value="HFB55284.1"/>
    <property type="molecule type" value="Genomic_DNA"/>
</dbReference>
<dbReference type="PROSITE" id="PS51318">
    <property type="entry name" value="TAT"/>
    <property type="match status" value="1"/>
</dbReference>